<accession>A0A1B6G3W5</accession>
<gene>
    <name evidence="2" type="ORF">g.16281</name>
    <name evidence="3" type="ORF">g.16282</name>
</gene>
<name>A0A1B6G3W5_9HEMI</name>
<dbReference type="EMBL" id="GECZ01012631">
    <property type="protein sequence ID" value="JAS57138.1"/>
    <property type="molecule type" value="Transcribed_RNA"/>
</dbReference>
<evidence type="ECO:0000256" key="1">
    <source>
        <dbReference type="SAM" id="MobiDB-lite"/>
    </source>
</evidence>
<proteinExistence type="predicted"/>
<evidence type="ECO:0000313" key="2">
    <source>
        <dbReference type="EMBL" id="JAS57138.1"/>
    </source>
</evidence>
<dbReference type="AlphaFoldDB" id="A0A1B6G3W5"/>
<feature type="region of interest" description="Disordered" evidence="1">
    <location>
        <begin position="12"/>
        <end position="59"/>
    </location>
</feature>
<organism evidence="2">
    <name type="scientific">Cuerna arida</name>
    <dbReference type="NCBI Taxonomy" id="1464854"/>
    <lineage>
        <taxon>Eukaryota</taxon>
        <taxon>Metazoa</taxon>
        <taxon>Ecdysozoa</taxon>
        <taxon>Arthropoda</taxon>
        <taxon>Hexapoda</taxon>
        <taxon>Insecta</taxon>
        <taxon>Pterygota</taxon>
        <taxon>Neoptera</taxon>
        <taxon>Paraneoptera</taxon>
        <taxon>Hemiptera</taxon>
        <taxon>Auchenorrhyncha</taxon>
        <taxon>Membracoidea</taxon>
        <taxon>Cicadellidae</taxon>
        <taxon>Cicadellinae</taxon>
        <taxon>Proconiini</taxon>
        <taxon>Cuerna</taxon>
    </lineage>
</organism>
<dbReference type="EMBL" id="GECZ01010417">
    <property type="protein sequence ID" value="JAS59352.1"/>
    <property type="molecule type" value="Transcribed_RNA"/>
</dbReference>
<protein>
    <submittedName>
        <fullName evidence="2">Uncharacterized protein</fullName>
    </submittedName>
</protein>
<sequence length="126" mass="13790">MPRSTKLCKKRCFRGNQHNKNKPQDISVHSSSDSDSESSESRTDVAAKPTPPSASRRKLVGVSEGDEINYSSIYNNVIVSLDIITQALLNATCCKQCKSENTLGLLEESDERQGLACKLSIVCSHC</sequence>
<feature type="compositionally biased region" description="Basic residues" evidence="1">
    <location>
        <begin position="12"/>
        <end position="21"/>
    </location>
</feature>
<reference evidence="2" key="1">
    <citation type="submission" date="2015-11" db="EMBL/GenBank/DDBJ databases">
        <title>De novo transcriptome assembly of four potential Pierce s Disease insect vectors from Arizona vineyards.</title>
        <authorList>
            <person name="Tassone E.E."/>
        </authorList>
    </citation>
    <scope>NUCLEOTIDE SEQUENCE</scope>
</reference>
<evidence type="ECO:0000313" key="3">
    <source>
        <dbReference type="EMBL" id="JAS59352.1"/>
    </source>
</evidence>